<dbReference type="SUPFAM" id="SSF51445">
    <property type="entry name" value="(Trans)glycosidases"/>
    <property type="match status" value="1"/>
</dbReference>
<dbReference type="EC" id="3.2.1.4" evidence="6"/>
<dbReference type="Pfam" id="PF14200">
    <property type="entry name" value="RicinB_lectin_2"/>
    <property type="match status" value="2"/>
</dbReference>
<dbReference type="PANTHER" id="PTHR31297">
    <property type="entry name" value="GLUCAN ENDO-1,6-BETA-GLUCOSIDASE B"/>
    <property type="match status" value="1"/>
</dbReference>
<feature type="domain" description="Ricin B lectin" evidence="5">
    <location>
        <begin position="385"/>
        <end position="523"/>
    </location>
</feature>
<reference evidence="6" key="1">
    <citation type="submission" date="2016-10" db="EMBL/GenBank/DDBJ databases">
        <title>Sequence of Gallionella enrichment culture.</title>
        <authorList>
            <person name="Poehlein A."/>
            <person name="Muehling M."/>
            <person name="Daniel R."/>
        </authorList>
    </citation>
    <scope>NUCLEOTIDE SEQUENCE</scope>
</reference>
<dbReference type="GO" id="GO:0009251">
    <property type="term" value="P:glucan catabolic process"/>
    <property type="evidence" value="ECO:0007669"/>
    <property type="project" value="TreeGrafter"/>
</dbReference>
<protein>
    <submittedName>
        <fullName evidence="6">Endoglucanase D</fullName>
        <ecNumber evidence="6">3.2.1.4</ecNumber>
    </submittedName>
</protein>
<evidence type="ECO:0000256" key="1">
    <source>
        <dbReference type="ARBA" id="ARBA00022801"/>
    </source>
</evidence>
<dbReference type="PROSITE" id="PS50231">
    <property type="entry name" value="RICIN_B_LECTIN"/>
    <property type="match status" value="1"/>
</dbReference>
<evidence type="ECO:0000256" key="4">
    <source>
        <dbReference type="ARBA" id="ARBA00023326"/>
    </source>
</evidence>
<evidence type="ECO:0000313" key="6">
    <source>
        <dbReference type="EMBL" id="OIQ91756.1"/>
    </source>
</evidence>
<dbReference type="Pfam" id="PF00150">
    <property type="entry name" value="Cellulase"/>
    <property type="match status" value="1"/>
</dbReference>
<dbReference type="GO" id="GO:0008810">
    <property type="term" value="F:cellulase activity"/>
    <property type="evidence" value="ECO:0007669"/>
    <property type="project" value="UniProtKB-EC"/>
</dbReference>
<dbReference type="AlphaFoldDB" id="A0A1J5RI29"/>
<keyword evidence="2" id="KW-0119">Carbohydrate metabolism</keyword>
<evidence type="ECO:0000259" key="5">
    <source>
        <dbReference type="SMART" id="SM00458"/>
    </source>
</evidence>
<dbReference type="Gene3D" id="3.20.20.80">
    <property type="entry name" value="Glycosidases"/>
    <property type="match status" value="1"/>
</dbReference>
<keyword evidence="4" id="KW-0624">Polysaccharide degradation</keyword>
<dbReference type="InterPro" id="IPR035992">
    <property type="entry name" value="Ricin_B-like_lectins"/>
</dbReference>
<dbReference type="EMBL" id="MLJW01000250">
    <property type="protein sequence ID" value="OIQ91756.1"/>
    <property type="molecule type" value="Genomic_DNA"/>
</dbReference>
<keyword evidence="1 6" id="KW-0378">Hydrolase</keyword>
<dbReference type="InterPro" id="IPR017853">
    <property type="entry name" value="GH"/>
</dbReference>
<gene>
    <name evidence="6" type="primary">engD_2</name>
    <name evidence="6" type="ORF">GALL_263380</name>
</gene>
<dbReference type="InterPro" id="IPR001547">
    <property type="entry name" value="Glyco_hydro_5"/>
</dbReference>
<dbReference type="SUPFAM" id="SSF50370">
    <property type="entry name" value="Ricin B-like lectins"/>
    <property type="match status" value="1"/>
</dbReference>
<proteinExistence type="predicted"/>
<keyword evidence="3 6" id="KW-0326">Glycosidase</keyword>
<dbReference type="CDD" id="cd00161">
    <property type="entry name" value="beta-trefoil_Ricin-like"/>
    <property type="match status" value="1"/>
</dbReference>
<dbReference type="GO" id="GO:0009986">
    <property type="term" value="C:cell surface"/>
    <property type="evidence" value="ECO:0007669"/>
    <property type="project" value="TreeGrafter"/>
</dbReference>
<dbReference type="InterPro" id="IPR000772">
    <property type="entry name" value="Ricin_B_lectin"/>
</dbReference>
<evidence type="ECO:0000256" key="3">
    <source>
        <dbReference type="ARBA" id="ARBA00023295"/>
    </source>
</evidence>
<dbReference type="SMART" id="SM00458">
    <property type="entry name" value="RICIN"/>
    <property type="match status" value="1"/>
</dbReference>
<dbReference type="GO" id="GO:0005576">
    <property type="term" value="C:extracellular region"/>
    <property type="evidence" value="ECO:0007669"/>
    <property type="project" value="TreeGrafter"/>
</dbReference>
<organism evidence="6">
    <name type="scientific">mine drainage metagenome</name>
    <dbReference type="NCBI Taxonomy" id="410659"/>
    <lineage>
        <taxon>unclassified sequences</taxon>
        <taxon>metagenomes</taxon>
        <taxon>ecological metagenomes</taxon>
    </lineage>
</organism>
<evidence type="ECO:0000256" key="2">
    <source>
        <dbReference type="ARBA" id="ARBA00023277"/>
    </source>
</evidence>
<sequence length="525" mass="56959">MLKRLIVPAIALTCSLALSTTVRAQLATPTYGWNLGNTLDATWSGAPAPTKALIDSVAAAGFNTIRIPCAWDHNADPTTHQINATFMATVTQVVNWALADNLTVIINDHWDGGWFEDSNFNSFDSNINAKLVSYWTQIANNFQNDGSKLLFACANEPNVSSQAQTAVLFQYYQSFVNAVRATGGNNSTRWLVIEGPGGANIDDTASWVTSMPYDPASHLAFEVHYYAPYQYALMTADATWGNMWYFWGQNYHSSTMTTRNATSAWEESYVNAEFQKMYNQFTSKGIPVLVGEFGAIRRTGTTGLTGTDLDLHLASRTYFDRYVVTEANNLGLKPCYWDDADNGTGNNAFGLFDRSTGALVRTDDAHALTGGAALPPPGGGGIIPNGVYKIISKNSGSALEVAGLLTANGSNVDQWGYWGGVNQEWTLTHLGNNVYTITGVQSGRALDVYQKKTANGTNVDIWDSNGGTNQQWQLTSVGNGYYRLTPMNATGSCLDVNGVSTANGANVQIWQYVGGPNQQWSFQAP</sequence>
<dbReference type="Gene3D" id="2.80.10.50">
    <property type="match status" value="3"/>
</dbReference>
<dbReference type="InterPro" id="IPR050386">
    <property type="entry name" value="Glycosyl_hydrolase_5"/>
</dbReference>
<accession>A0A1J5RI29</accession>
<dbReference type="PANTHER" id="PTHR31297:SF41">
    <property type="entry name" value="ENDOGLUCANASE, PUTATIVE (AFU_ORTHOLOGUE AFUA_5G01830)-RELATED"/>
    <property type="match status" value="1"/>
</dbReference>
<dbReference type="GO" id="GO:0008422">
    <property type="term" value="F:beta-glucosidase activity"/>
    <property type="evidence" value="ECO:0007669"/>
    <property type="project" value="TreeGrafter"/>
</dbReference>
<comment type="caution">
    <text evidence="6">The sequence shown here is derived from an EMBL/GenBank/DDBJ whole genome shotgun (WGS) entry which is preliminary data.</text>
</comment>
<name>A0A1J5RI29_9ZZZZ</name>